<proteinExistence type="predicted"/>
<dbReference type="EMBL" id="SGPJ01000084">
    <property type="protein sequence ID" value="THG99324.1"/>
    <property type="molecule type" value="Genomic_DNA"/>
</dbReference>
<dbReference type="AlphaFoldDB" id="A0A4S4KLI1"/>
<feature type="compositionally biased region" description="Basic and acidic residues" evidence="1">
    <location>
        <begin position="128"/>
        <end position="142"/>
    </location>
</feature>
<feature type="region of interest" description="Disordered" evidence="1">
    <location>
        <begin position="80"/>
        <end position="142"/>
    </location>
</feature>
<comment type="caution">
    <text evidence="2">The sequence shown here is derived from an EMBL/GenBank/DDBJ whole genome shotgun (WGS) entry which is preliminary data.</text>
</comment>
<keyword evidence="3" id="KW-1185">Reference proteome</keyword>
<protein>
    <submittedName>
        <fullName evidence="2">Uncharacterized protein</fullName>
    </submittedName>
</protein>
<sequence>MAELSDAKLPLPSFLKILTSNNVPASKAMAVTGKIYKTCNTPALLAELTDLKLKDIGVDDKEDRKLVLAAIHKAGYKPGLIRSQRSSATRNTSADAGPSPRHSQPDMSNRRDAAPSQGSQRTKSKRKRDQDRNEFLPDRPREELEEQAYGSLDFSEVVDEETLKPKLVVINRAPIMTAWSFVVAEQLGFQREEALSIASNCLLSPVGLLPFVREASVYTEMNAISKGVAIGIYDEGKQKGVEASKGGTQPYVDLMGRSPLYQTVETTWRALSSGTPVAPASAFSYITRSLKLTAPFIVGAMRLLAESYSPEDLNKLGFSLYTEFRPEVNEWGGRGEVRCETILSLRRVASTGSSSQRDEGRPQGMIKVEHHDNAAHEEIGEQDQQPAKKARVATNMTLEEYEAALDADDMFAKVDSNFPYLPDTKDI</sequence>
<reference evidence="2 3" key="1">
    <citation type="submission" date="2019-02" db="EMBL/GenBank/DDBJ databases">
        <title>Genome sequencing of the rare red list fungi Phlebia centrifuga.</title>
        <authorList>
            <person name="Buettner E."/>
            <person name="Kellner H."/>
        </authorList>
    </citation>
    <scope>NUCLEOTIDE SEQUENCE [LARGE SCALE GENOMIC DNA]</scope>
    <source>
        <strain evidence="2 3">DSM 108282</strain>
    </source>
</reference>
<feature type="compositionally biased region" description="Polar residues" evidence="1">
    <location>
        <begin position="83"/>
        <end position="94"/>
    </location>
</feature>
<accession>A0A4S4KLI1</accession>
<name>A0A4S4KLI1_9APHY</name>
<dbReference type="Proteomes" id="UP000309038">
    <property type="component" value="Unassembled WGS sequence"/>
</dbReference>
<gene>
    <name evidence="2" type="ORF">EW026_g3006</name>
</gene>
<evidence type="ECO:0000313" key="2">
    <source>
        <dbReference type="EMBL" id="THG99324.1"/>
    </source>
</evidence>
<evidence type="ECO:0000256" key="1">
    <source>
        <dbReference type="SAM" id="MobiDB-lite"/>
    </source>
</evidence>
<organism evidence="2 3">
    <name type="scientific">Hermanssonia centrifuga</name>
    <dbReference type="NCBI Taxonomy" id="98765"/>
    <lineage>
        <taxon>Eukaryota</taxon>
        <taxon>Fungi</taxon>
        <taxon>Dikarya</taxon>
        <taxon>Basidiomycota</taxon>
        <taxon>Agaricomycotina</taxon>
        <taxon>Agaricomycetes</taxon>
        <taxon>Polyporales</taxon>
        <taxon>Meruliaceae</taxon>
        <taxon>Hermanssonia</taxon>
    </lineage>
</organism>
<evidence type="ECO:0000313" key="3">
    <source>
        <dbReference type="Proteomes" id="UP000309038"/>
    </source>
</evidence>